<dbReference type="Gene3D" id="3.40.850.10">
    <property type="entry name" value="Kinesin motor domain"/>
    <property type="match status" value="1"/>
</dbReference>
<dbReference type="GO" id="GO:0008017">
    <property type="term" value="F:microtubule binding"/>
    <property type="evidence" value="ECO:0007669"/>
    <property type="project" value="InterPro"/>
</dbReference>
<dbReference type="Pfam" id="PF00225">
    <property type="entry name" value="Kinesin"/>
    <property type="match status" value="1"/>
</dbReference>
<evidence type="ECO:0000313" key="9">
    <source>
        <dbReference type="EMBL" id="KAE8661379.1"/>
    </source>
</evidence>
<dbReference type="PROSITE" id="PS50067">
    <property type="entry name" value="KINESIN_MOTOR_2"/>
    <property type="match status" value="1"/>
</dbReference>
<evidence type="ECO:0000256" key="1">
    <source>
        <dbReference type="ARBA" id="ARBA00022701"/>
    </source>
</evidence>
<dbReference type="SUPFAM" id="SSF52540">
    <property type="entry name" value="P-loop containing nucleoside triphosphate hydrolases"/>
    <property type="match status" value="1"/>
</dbReference>
<evidence type="ECO:0000256" key="5">
    <source>
        <dbReference type="ARBA" id="ARBA00023175"/>
    </source>
</evidence>
<organism evidence="9 10">
    <name type="scientific">Hibiscus syriacus</name>
    <name type="common">Rose of Sharon</name>
    <dbReference type="NCBI Taxonomy" id="106335"/>
    <lineage>
        <taxon>Eukaryota</taxon>
        <taxon>Viridiplantae</taxon>
        <taxon>Streptophyta</taxon>
        <taxon>Embryophyta</taxon>
        <taxon>Tracheophyta</taxon>
        <taxon>Spermatophyta</taxon>
        <taxon>Magnoliopsida</taxon>
        <taxon>eudicotyledons</taxon>
        <taxon>Gunneridae</taxon>
        <taxon>Pentapetalae</taxon>
        <taxon>rosids</taxon>
        <taxon>malvids</taxon>
        <taxon>Malvales</taxon>
        <taxon>Malvaceae</taxon>
        <taxon>Malvoideae</taxon>
        <taxon>Hibiscus</taxon>
    </lineage>
</organism>
<evidence type="ECO:0000256" key="7">
    <source>
        <dbReference type="PROSITE-ProRule" id="PRU00283"/>
    </source>
</evidence>
<reference evidence="9" key="1">
    <citation type="submission" date="2019-09" db="EMBL/GenBank/DDBJ databases">
        <title>Draft genome information of white flower Hibiscus syriacus.</title>
        <authorList>
            <person name="Kim Y.-M."/>
        </authorList>
    </citation>
    <scope>NUCLEOTIDE SEQUENCE [LARGE SCALE GENOMIC DNA]</scope>
    <source>
        <strain evidence="9">YM2019G1</strain>
    </source>
</reference>
<sequence>MLLFIMFLEYLLCFDEEEGKTIVRKLPSDSLSINGHTFTFDSVASSDATQRDIFRLVGAPLVENCLTGFKSSVFAYGQTETGSGKTCTIWGPANALLEENLSSDQQGLTPCVFERLFARINEIYNEQVTDFLHYKERRSHAIAPLDEWLTINLSCNARLYNDIVGFASTPTVPSLCHPISALLVAFSEITWVRFSWVIVLGDPCRIMRRLRGSEAGLVEGISPRLGANQQRNCP</sequence>
<keyword evidence="1" id="KW-0493">Microtubule</keyword>
<protein>
    <recommendedName>
        <fullName evidence="8">Kinesin motor domain-containing protein</fullName>
    </recommendedName>
</protein>
<evidence type="ECO:0000313" key="10">
    <source>
        <dbReference type="Proteomes" id="UP000436088"/>
    </source>
</evidence>
<dbReference type="EMBL" id="VEPZ02001721">
    <property type="protein sequence ID" value="KAE8661379.1"/>
    <property type="molecule type" value="Genomic_DNA"/>
</dbReference>
<keyword evidence="2" id="KW-0547">Nucleotide-binding</keyword>
<dbReference type="PANTHER" id="PTHR37739">
    <property type="entry name" value="KINESIN-LIKE PROTEIN KIN-12D"/>
    <property type="match status" value="1"/>
</dbReference>
<comment type="caution">
    <text evidence="9">The sequence shown here is derived from an EMBL/GenBank/DDBJ whole genome shotgun (WGS) entry which is preliminary data.</text>
</comment>
<dbReference type="AlphaFoldDB" id="A0A6A2XSH9"/>
<comment type="caution">
    <text evidence="7">Lacks conserved residue(s) required for the propagation of feature annotation.</text>
</comment>
<dbReference type="Proteomes" id="UP000436088">
    <property type="component" value="Unassembled WGS sequence"/>
</dbReference>
<dbReference type="GO" id="GO:0003777">
    <property type="term" value="F:microtubule motor activity"/>
    <property type="evidence" value="ECO:0007669"/>
    <property type="project" value="InterPro"/>
</dbReference>
<keyword evidence="5" id="KW-0505">Motor protein</keyword>
<evidence type="ECO:0000256" key="4">
    <source>
        <dbReference type="ARBA" id="ARBA00023054"/>
    </source>
</evidence>
<keyword evidence="3" id="KW-0067">ATP-binding</keyword>
<dbReference type="GO" id="GO:0005874">
    <property type="term" value="C:microtubule"/>
    <property type="evidence" value="ECO:0007669"/>
    <property type="project" value="UniProtKB-KW"/>
</dbReference>
<dbReference type="GO" id="GO:0007018">
    <property type="term" value="P:microtubule-based movement"/>
    <property type="evidence" value="ECO:0007669"/>
    <property type="project" value="InterPro"/>
</dbReference>
<comment type="similarity">
    <text evidence="6">Belongs to the TRAFAC class myosin-kinesin ATPase superfamily. Kinesin family. KIN-12 subfamily.</text>
</comment>
<dbReference type="InterPro" id="IPR001752">
    <property type="entry name" value="Kinesin_motor_dom"/>
</dbReference>
<gene>
    <name evidence="9" type="ORF">F3Y22_tig00113726pilonHSYRG00449</name>
</gene>
<dbReference type="PANTHER" id="PTHR37739:SF16">
    <property type="entry name" value="KINESIN-LIKE PROTEIN"/>
    <property type="match status" value="1"/>
</dbReference>
<feature type="domain" description="Kinesin motor" evidence="8">
    <location>
        <begin position="1"/>
        <end position="234"/>
    </location>
</feature>
<accession>A0A6A2XSH9</accession>
<proteinExistence type="inferred from homology"/>
<evidence type="ECO:0000256" key="3">
    <source>
        <dbReference type="ARBA" id="ARBA00022840"/>
    </source>
</evidence>
<dbReference type="GO" id="GO:0005524">
    <property type="term" value="F:ATP binding"/>
    <property type="evidence" value="ECO:0007669"/>
    <property type="project" value="UniProtKB-KW"/>
</dbReference>
<dbReference type="SMART" id="SM00129">
    <property type="entry name" value="KISc"/>
    <property type="match status" value="1"/>
</dbReference>
<name>A0A6A2XSH9_HIBSY</name>
<evidence type="ECO:0000256" key="2">
    <source>
        <dbReference type="ARBA" id="ARBA00022741"/>
    </source>
</evidence>
<dbReference type="InterPro" id="IPR036961">
    <property type="entry name" value="Kinesin_motor_dom_sf"/>
</dbReference>
<keyword evidence="10" id="KW-1185">Reference proteome</keyword>
<evidence type="ECO:0000259" key="8">
    <source>
        <dbReference type="PROSITE" id="PS50067"/>
    </source>
</evidence>
<dbReference type="InterPro" id="IPR044986">
    <property type="entry name" value="KIF15/KIN-12"/>
</dbReference>
<dbReference type="InterPro" id="IPR027417">
    <property type="entry name" value="P-loop_NTPase"/>
</dbReference>
<evidence type="ECO:0000256" key="6">
    <source>
        <dbReference type="ARBA" id="ARBA00034488"/>
    </source>
</evidence>
<keyword evidence="4" id="KW-0175">Coiled coil</keyword>